<reference evidence="2 3" key="2">
    <citation type="submission" date="2018-11" db="EMBL/GenBank/DDBJ databases">
        <authorList>
            <consortium name="Pathogen Informatics"/>
        </authorList>
    </citation>
    <scope>NUCLEOTIDE SEQUENCE [LARGE SCALE GENOMIC DNA]</scope>
</reference>
<keyword evidence="3" id="KW-1185">Reference proteome</keyword>
<gene>
    <name evidence="2" type="ORF">SBAD_LOCUS11990</name>
</gene>
<organism evidence="4">
    <name type="scientific">Soboliphyme baturini</name>
    <dbReference type="NCBI Taxonomy" id="241478"/>
    <lineage>
        <taxon>Eukaryota</taxon>
        <taxon>Metazoa</taxon>
        <taxon>Ecdysozoa</taxon>
        <taxon>Nematoda</taxon>
        <taxon>Enoplea</taxon>
        <taxon>Dorylaimia</taxon>
        <taxon>Dioctophymatida</taxon>
        <taxon>Dioctophymatoidea</taxon>
        <taxon>Soboliphymatidae</taxon>
        <taxon>Soboliphyme</taxon>
    </lineage>
</organism>
<evidence type="ECO:0000313" key="3">
    <source>
        <dbReference type="Proteomes" id="UP000270296"/>
    </source>
</evidence>
<reference evidence="4" key="1">
    <citation type="submission" date="2016-06" db="UniProtKB">
        <authorList>
            <consortium name="WormBaseParasite"/>
        </authorList>
    </citation>
    <scope>IDENTIFICATION</scope>
</reference>
<protein>
    <submittedName>
        <fullName evidence="2 4">Uncharacterized protein</fullName>
    </submittedName>
</protein>
<evidence type="ECO:0000256" key="1">
    <source>
        <dbReference type="SAM" id="MobiDB-lite"/>
    </source>
</evidence>
<accession>A0A183J7Z2</accession>
<feature type="region of interest" description="Disordered" evidence="1">
    <location>
        <begin position="1"/>
        <end position="23"/>
    </location>
</feature>
<evidence type="ECO:0000313" key="2">
    <source>
        <dbReference type="EMBL" id="VDP44565.1"/>
    </source>
</evidence>
<dbReference type="EMBL" id="UZAM01016743">
    <property type="protein sequence ID" value="VDP44565.1"/>
    <property type="molecule type" value="Genomic_DNA"/>
</dbReference>
<dbReference type="OrthoDB" id="5864900at2759"/>
<sequence length="102" mass="11526">MTTTDEDRRNDDEDTKKAPREPYHQWELKVGNCNISSLRRKEQGLVDEVTNYPLDIFGLSSTKRPGSGLLNLNGWKLFYSGVDITTRAQAGVARQNPTLSIE</sequence>
<proteinExistence type="predicted"/>
<dbReference type="Proteomes" id="UP000270296">
    <property type="component" value="Unassembled WGS sequence"/>
</dbReference>
<name>A0A183J7Z2_9BILA</name>
<dbReference type="AlphaFoldDB" id="A0A183J7Z2"/>
<dbReference type="WBParaSite" id="SBAD_0001239001-mRNA-1">
    <property type="protein sequence ID" value="SBAD_0001239001-mRNA-1"/>
    <property type="gene ID" value="SBAD_0001239001"/>
</dbReference>
<evidence type="ECO:0000313" key="4">
    <source>
        <dbReference type="WBParaSite" id="SBAD_0001239001-mRNA-1"/>
    </source>
</evidence>